<dbReference type="EMBL" id="KF425715">
    <property type="protein sequence ID" value="AHD24370.1"/>
    <property type="molecule type" value="Genomic_DNA"/>
</dbReference>
<keyword evidence="2" id="KW-0489">Methyltransferase</keyword>
<dbReference type="InterPro" id="IPR013216">
    <property type="entry name" value="Methyltransf_11"/>
</dbReference>
<keyword evidence="2" id="KW-0808">Transferase</keyword>
<evidence type="ECO:0000313" key="2">
    <source>
        <dbReference type="EMBL" id="AHD24370.1"/>
    </source>
</evidence>
<dbReference type="Gene3D" id="3.40.50.150">
    <property type="entry name" value="Vaccinia Virus protein VP39"/>
    <property type="match status" value="1"/>
</dbReference>
<sequence length="274" mass="30119">MTETHAWKAEDFAQVNAPHVKTALAALQLTGDALERGGAFAEIGCGTGEVARFVAERGFDVWASDASQSMVEATRKLCDGLPVTAEVRPAEQLEFDEGRFDIIHSSWVLHWVTEIDEPLRRVARGLRPGGYVVLQWTGAHPRRQGPGMFGILREIAGSPKWKDLLAEAQPESYEYPADEVAKVLEAAGLELVHYVPELPHPFSAKKTLADLPEMRERYKLAGFATQAAALGDRGDEFVDEVLTAMIQAGRTDPHHARIVARRPAATSHRRVLPA</sequence>
<evidence type="ECO:0000259" key="1">
    <source>
        <dbReference type="Pfam" id="PF08241"/>
    </source>
</evidence>
<dbReference type="SUPFAM" id="SSF53335">
    <property type="entry name" value="S-adenosyl-L-methionine-dependent methyltransferases"/>
    <property type="match status" value="1"/>
</dbReference>
<accession>V9XQV6</accession>
<protein>
    <submittedName>
        <fullName evidence="2">Type 11 methyltransferase</fullName>
    </submittedName>
</protein>
<dbReference type="PANTHER" id="PTHR43861">
    <property type="entry name" value="TRANS-ACONITATE 2-METHYLTRANSFERASE-RELATED"/>
    <property type="match status" value="1"/>
</dbReference>
<proteinExistence type="predicted"/>
<organism evidence="2">
    <name type="scientific">Streptomyces albogriseolus</name>
    <dbReference type="NCBI Taxonomy" id="1887"/>
    <lineage>
        <taxon>Bacteria</taxon>
        <taxon>Bacillati</taxon>
        <taxon>Actinomycetota</taxon>
        <taxon>Actinomycetes</taxon>
        <taxon>Kitasatosporales</taxon>
        <taxon>Streptomycetaceae</taxon>
        <taxon>Streptomyces</taxon>
        <taxon>Streptomyces albogriseolus group</taxon>
    </lineage>
</organism>
<dbReference type="CDD" id="cd02440">
    <property type="entry name" value="AdoMet_MTases"/>
    <property type="match status" value="1"/>
</dbReference>
<dbReference type="InterPro" id="IPR029063">
    <property type="entry name" value="SAM-dependent_MTases_sf"/>
</dbReference>
<dbReference type="Pfam" id="PF08241">
    <property type="entry name" value="Methyltransf_11"/>
    <property type="match status" value="1"/>
</dbReference>
<feature type="domain" description="Methyltransferase type 11" evidence="1">
    <location>
        <begin position="42"/>
        <end position="134"/>
    </location>
</feature>
<name>V9XQV6_STRAO</name>
<dbReference type="GO" id="GO:0017000">
    <property type="term" value="P:antibiotic biosynthetic process"/>
    <property type="evidence" value="ECO:0007669"/>
    <property type="project" value="UniProtKB-ARBA"/>
</dbReference>
<dbReference type="AlphaFoldDB" id="V9XQV6"/>
<dbReference type="GO" id="GO:0032259">
    <property type="term" value="P:methylation"/>
    <property type="evidence" value="ECO:0007669"/>
    <property type="project" value="UniProtKB-KW"/>
</dbReference>
<reference evidence="2" key="1">
    <citation type="submission" date="2013-07" db="EMBL/GenBank/DDBJ databases">
        <title>Exploiting the Potential of Halogenated Natural Products in the Mangrove Derived Actinomycetes.</title>
        <authorList>
            <person name="Li X."/>
            <person name="Ma G."/>
            <person name="Xu L."/>
            <person name="Tang X."/>
            <person name="Xu M."/>
            <person name="Xiao X."/>
            <person name="Xu J."/>
        </authorList>
    </citation>
    <scope>NUCLEOTIDE SEQUENCE</scope>
    <source>
        <strain evidence="2">MGR072</strain>
    </source>
</reference>
<dbReference type="GO" id="GO:0008757">
    <property type="term" value="F:S-adenosylmethionine-dependent methyltransferase activity"/>
    <property type="evidence" value="ECO:0007669"/>
    <property type="project" value="InterPro"/>
</dbReference>